<dbReference type="EMBL" id="CP011309">
    <property type="protein sequence ID" value="AKF26423.1"/>
    <property type="molecule type" value="Genomic_DNA"/>
</dbReference>
<dbReference type="HOGENOM" id="CLU_1369912_0_0_11"/>
<dbReference type="RefSeq" id="WP_034983517.1">
    <property type="nucleotide sequence ID" value="NZ_CP011309.1"/>
</dbReference>
<sequence length="199" mass="21391">MATPEDYDGVPSIDMLTFDRDPLVVHDDIVSIASILAFGEFCGGPIQLPRKTSPEVVRAIEHYLEPIWISASPVEFESRANPKGEGTLLLDSTLSEFGNFESEWGKPRNSTLCVVPSSEFSGSVSSSNGMILASNAPIMGALSPRESSIGADLAVGLLFAESFQAGTIRLGDNYNVADSIFLRLQKLLYSCKINLLSAS</sequence>
<evidence type="ECO:0000313" key="2">
    <source>
        <dbReference type="Proteomes" id="UP000034037"/>
    </source>
</evidence>
<dbReference type="PATRIC" id="fig|92706.3.peg.429"/>
<reference evidence="1 2" key="1">
    <citation type="submission" date="2015-04" db="EMBL/GenBank/DDBJ databases">
        <title>Complete Genome Sequence of Brevibacterium flavum ATCC 15168.</title>
        <authorList>
            <person name="Ahn J."/>
            <person name="Park G."/>
            <person name="Jeon W."/>
            <person name="Jang Y."/>
            <person name="Jang M."/>
            <person name="Lee H."/>
            <person name="Lee H."/>
        </authorList>
    </citation>
    <scope>NUCLEOTIDE SEQUENCE [LARGE SCALE GENOMIC DNA]</scope>
    <source>
        <strain evidence="1 2">ATCC 15168</strain>
    </source>
</reference>
<keyword evidence="2" id="KW-1185">Reference proteome</keyword>
<dbReference type="Proteomes" id="UP000034037">
    <property type="component" value="Chromosome"/>
</dbReference>
<evidence type="ECO:0000313" key="1">
    <source>
        <dbReference type="EMBL" id="AKF26423.1"/>
    </source>
</evidence>
<organism evidence="1 2">
    <name type="scientific">[Brevibacterium] flavum</name>
    <dbReference type="NCBI Taxonomy" id="92706"/>
    <lineage>
        <taxon>Bacteria</taxon>
        <taxon>Bacillati</taxon>
        <taxon>Actinomycetota</taxon>
        <taxon>Actinomycetes</taxon>
        <taxon>Mycobacteriales</taxon>
        <taxon>Corynebacteriaceae</taxon>
        <taxon>Corynebacterium</taxon>
    </lineage>
</organism>
<gene>
    <name evidence="1" type="ORF">YH66_02065</name>
</gene>
<dbReference type="AlphaFoldDB" id="A0A0F6WPQ7"/>
<accession>A0A0F6WPQ7</accession>
<protein>
    <submittedName>
        <fullName evidence="1">Uncharacterized protein</fullName>
    </submittedName>
</protein>
<name>A0A0F6WPQ7_9CORY</name>
<proteinExistence type="predicted"/>